<name>A0A084VNT7_ANOSI</name>
<evidence type="ECO:0000313" key="3">
    <source>
        <dbReference type="EnsemblMetazoa" id="ASIC007104-PA"/>
    </source>
</evidence>
<accession>A0A084VNT7</accession>
<evidence type="ECO:0000313" key="4">
    <source>
        <dbReference type="Proteomes" id="UP000030765"/>
    </source>
</evidence>
<gene>
    <name evidence="2" type="ORF">ZHAS_00007104</name>
</gene>
<keyword evidence="2" id="KW-0067">ATP-binding</keyword>
<keyword evidence="2" id="KW-0547">Nucleotide-binding</keyword>
<dbReference type="VEuPathDB" id="VectorBase:ASIC007104"/>
<keyword evidence="4" id="KW-1185">Reference proteome</keyword>
<dbReference type="EMBL" id="KE524996">
    <property type="protein sequence ID" value="KFB39631.1"/>
    <property type="molecule type" value="Genomic_DNA"/>
</dbReference>
<evidence type="ECO:0000313" key="2">
    <source>
        <dbReference type="EMBL" id="KFB39631.1"/>
    </source>
</evidence>
<dbReference type="GO" id="GO:0008233">
    <property type="term" value="F:peptidase activity"/>
    <property type="evidence" value="ECO:0007669"/>
    <property type="project" value="UniProtKB-KW"/>
</dbReference>
<reference evidence="2 4" key="1">
    <citation type="journal article" date="2014" name="BMC Genomics">
        <title>Genome sequence of Anopheles sinensis provides insight into genetics basis of mosquito competence for malaria parasites.</title>
        <authorList>
            <person name="Zhou D."/>
            <person name="Zhang D."/>
            <person name="Ding G."/>
            <person name="Shi L."/>
            <person name="Hou Q."/>
            <person name="Ye Y."/>
            <person name="Xu Y."/>
            <person name="Zhou H."/>
            <person name="Xiong C."/>
            <person name="Li S."/>
            <person name="Yu J."/>
            <person name="Hong S."/>
            <person name="Yu X."/>
            <person name="Zou P."/>
            <person name="Chen C."/>
            <person name="Chang X."/>
            <person name="Wang W."/>
            <person name="Lv Y."/>
            <person name="Sun Y."/>
            <person name="Ma L."/>
            <person name="Shen B."/>
            <person name="Zhu C."/>
        </authorList>
    </citation>
    <scope>NUCLEOTIDE SEQUENCE [LARGE SCALE GENOMIC DNA]</scope>
</reference>
<proteinExistence type="predicted"/>
<dbReference type="GO" id="GO:0005524">
    <property type="term" value="F:ATP binding"/>
    <property type="evidence" value="ECO:0007669"/>
    <property type="project" value="UniProtKB-KW"/>
</dbReference>
<protein>
    <submittedName>
        <fullName evidence="2 3">ATP-dependent Clp protease ATP-binding protein</fullName>
    </submittedName>
</protein>
<organism evidence="2">
    <name type="scientific">Anopheles sinensis</name>
    <name type="common">Mosquito</name>
    <dbReference type="NCBI Taxonomy" id="74873"/>
    <lineage>
        <taxon>Eukaryota</taxon>
        <taxon>Metazoa</taxon>
        <taxon>Ecdysozoa</taxon>
        <taxon>Arthropoda</taxon>
        <taxon>Hexapoda</taxon>
        <taxon>Insecta</taxon>
        <taxon>Pterygota</taxon>
        <taxon>Neoptera</taxon>
        <taxon>Endopterygota</taxon>
        <taxon>Diptera</taxon>
        <taxon>Nematocera</taxon>
        <taxon>Culicoidea</taxon>
        <taxon>Culicidae</taxon>
        <taxon>Anophelinae</taxon>
        <taxon>Anopheles</taxon>
    </lineage>
</organism>
<evidence type="ECO:0000256" key="1">
    <source>
        <dbReference type="SAM" id="MobiDB-lite"/>
    </source>
</evidence>
<dbReference type="AlphaFoldDB" id="A0A084VNT7"/>
<keyword evidence="2" id="KW-0645">Protease</keyword>
<dbReference type="EMBL" id="ATLV01014909">
    <property type="status" value="NOT_ANNOTATED_CDS"/>
    <property type="molecule type" value="Genomic_DNA"/>
</dbReference>
<feature type="region of interest" description="Disordered" evidence="1">
    <location>
        <begin position="15"/>
        <end position="50"/>
    </location>
</feature>
<dbReference type="GO" id="GO:0006508">
    <property type="term" value="P:proteolysis"/>
    <property type="evidence" value="ECO:0007669"/>
    <property type="project" value="UniProtKB-KW"/>
</dbReference>
<reference evidence="3" key="2">
    <citation type="submission" date="2020-05" db="UniProtKB">
        <authorList>
            <consortium name="EnsemblMetazoa"/>
        </authorList>
    </citation>
    <scope>IDENTIFICATION</scope>
</reference>
<dbReference type="EnsemblMetazoa" id="ASIC007104-RA">
    <property type="protein sequence ID" value="ASIC007104-PA"/>
    <property type="gene ID" value="ASIC007104"/>
</dbReference>
<keyword evidence="2" id="KW-0378">Hydrolase</keyword>
<dbReference type="Proteomes" id="UP000030765">
    <property type="component" value="Unassembled WGS sequence"/>
</dbReference>
<sequence length="115" mass="12837">MELIVNAIQVLKETQALEEAQETPQRPGSPEDLSEDELEAPPGWGRGPSEKDLLEALQGIQAILDEHRHIEPPEEMVVAIRRYLTGYMPLRQTMAIVNDSSYAIICQGLEAEAKK</sequence>